<protein>
    <recommendedName>
        <fullName evidence="3">HPr kinase/phosphorylase C-terminal domain-containing protein</fullName>
    </recommendedName>
</protein>
<gene>
    <name evidence="1" type="ORF">KQI75_05305</name>
</gene>
<evidence type="ECO:0008006" key="3">
    <source>
        <dbReference type="Google" id="ProtNLM"/>
    </source>
</evidence>
<comment type="caution">
    <text evidence="1">The sequence shown here is derived from an EMBL/GenBank/DDBJ whole genome shotgun (WGS) entry which is preliminary data.</text>
</comment>
<name>A0ABS6ERC6_9FIRM</name>
<dbReference type="Proteomes" id="UP000783588">
    <property type="component" value="Unassembled WGS sequence"/>
</dbReference>
<sequence>MYQKDYCFAGLGVRMLSDVPPAEDENTVAFRQTGEKINSTCRIACVQQLPQVHGTQLMQTNELRLFRSGDTLYQQLLSPLDGHPLTISVYDAVKQGEVSLYLSQADMPYIARSVHLWAGMDINHQLLLHRRVVMHSASVRTEQGVILFAAPSGVGKSTQAKLWHAHRRAEILNGDKNAVGIEQGTAMAYGLPFCGTSGICQPYQLPLRAIVLLEQAQQNETTRLQGVEAVIRVLRNCMGHQAVQEVAGMMLEQIAALLETVPVYHLACTPDIRAVQVLENALGE</sequence>
<accession>A0ABS6ERC6</accession>
<evidence type="ECO:0000313" key="2">
    <source>
        <dbReference type="Proteomes" id="UP000783588"/>
    </source>
</evidence>
<reference evidence="1 2" key="1">
    <citation type="submission" date="2021-06" db="EMBL/GenBank/DDBJ databases">
        <authorList>
            <person name="Sun Q."/>
            <person name="Li D."/>
        </authorList>
    </citation>
    <scope>NUCLEOTIDE SEQUENCE [LARGE SCALE GENOMIC DNA]</scope>
    <source>
        <strain evidence="1 2">MSJd-7</strain>
    </source>
</reference>
<evidence type="ECO:0000313" key="1">
    <source>
        <dbReference type="EMBL" id="MBU5490040.1"/>
    </source>
</evidence>
<proteinExistence type="predicted"/>
<organism evidence="1 2">
    <name type="scientific">Butyricicoccus intestinisimiae</name>
    <dbReference type="NCBI Taxonomy" id="2841509"/>
    <lineage>
        <taxon>Bacteria</taxon>
        <taxon>Bacillati</taxon>
        <taxon>Bacillota</taxon>
        <taxon>Clostridia</taxon>
        <taxon>Eubacteriales</taxon>
        <taxon>Butyricicoccaceae</taxon>
        <taxon>Butyricicoccus</taxon>
    </lineage>
</organism>
<dbReference type="EMBL" id="JAHLQI010000002">
    <property type="protein sequence ID" value="MBU5490040.1"/>
    <property type="molecule type" value="Genomic_DNA"/>
</dbReference>
<keyword evidence="2" id="KW-1185">Reference proteome</keyword>
<dbReference type="RefSeq" id="WP_216469687.1">
    <property type="nucleotide sequence ID" value="NZ_JAHLQI010000002.1"/>
</dbReference>